<gene>
    <name evidence="2" type="ORF">BAE39_22460</name>
</gene>
<feature type="chain" id="PRO_5009826929" evidence="1">
    <location>
        <begin position="24"/>
        <end position="83"/>
    </location>
</feature>
<accession>A0A1A5HRN1</accession>
<feature type="signal peptide" evidence="1">
    <location>
        <begin position="1"/>
        <end position="23"/>
    </location>
</feature>
<keyword evidence="1" id="KW-0732">Signal</keyword>
<proteinExistence type="predicted"/>
<dbReference type="AlphaFoldDB" id="A0A1A5HRN1"/>
<protein>
    <submittedName>
        <fullName evidence="2">Uncharacterized protein</fullName>
    </submittedName>
</protein>
<comment type="caution">
    <text evidence="2">The sequence shown here is derived from an EMBL/GenBank/DDBJ whole genome shotgun (WGS) entry which is preliminary data.</text>
</comment>
<dbReference type="Proteomes" id="UP000093748">
    <property type="component" value="Unassembled WGS sequence"/>
</dbReference>
<organism evidence="2 3">
    <name type="scientific">Rhizobium loti</name>
    <name type="common">Mesorhizobium loti</name>
    <dbReference type="NCBI Taxonomy" id="381"/>
    <lineage>
        <taxon>Bacteria</taxon>
        <taxon>Pseudomonadati</taxon>
        <taxon>Pseudomonadota</taxon>
        <taxon>Alphaproteobacteria</taxon>
        <taxon>Hyphomicrobiales</taxon>
        <taxon>Phyllobacteriaceae</taxon>
        <taxon>Mesorhizobium</taxon>
    </lineage>
</organism>
<evidence type="ECO:0000256" key="1">
    <source>
        <dbReference type="SAM" id="SignalP"/>
    </source>
</evidence>
<sequence>MRNVSLFLAASLGCLLLAAVSLGMGETVVETLFPNARAVKVAQCSRLIQSYHDDNRAMPERGTPERTHYVDCYYLVCGIRLEG</sequence>
<evidence type="ECO:0000313" key="3">
    <source>
        <dbReference type="Proteomes" id="UP000093748"/>
    </source>
</evidence>
<dbReference type="EMBL" id="LZTJ01000032">
    <property type="protein sequence ID" value="OBP71692.1"/>
    <property type="molecule type" value="Genomic_DNA"/>
</dbReference>
<evidence type="ECO:0000313" key="2">
    <source>
        <dbReference type="EMBL" id="OBP71692.1"/>
    </source>
</evidence>
<reference evidence="3" key="1">
    <citation type="submission" date="2016-06" db="EMBL/GenBank/DDBJ databases">
        <title>NZP2037 Pacbio-Illumina hybrid assembly.</title>
        <authorList>
            <person name="Ramsay J.P."/>
        </authorList>
    </citation>
    <scope>NUCLEOTIDE SEQUENCE [LARGE SCALE GENOMIC DNA]</scope>
    <source>
        <strain evidence="3">R7ANS::ICEMlSym2042</strain>
    </source>
</reference>
<name>A0A1A5HRN1_RHILI</name>